<dbReference type="Proteomes" id="UP000198802">
    <property type="component" value="Unassembled WGS sequence"/>
</dbReference>
<feature type="region of interest" description="Disordered" evidence="1">
    <location>
        <begin position="425"/>
        <end position="447"/>
    </location>
</feature>
<evidence type="ECO:0000313" key="4">
    <source>
        <dbReference type="Proteomes" id="UP000198802"/>
    </source>
</evidence>
<evidence type="ECO:0000256" key="1">
    <source>
        <dbReference type="SAM" id="MobiDB-lite"/>
    </source>
</evidence>
<dbReference type="Gene3D" id="1.10.30.50">
    <property type="match status" value="1"/>
</dbReference>
<feature type="domain" description="DUF222" evidence="2">
    <location>
        <begin position="60"/>
        <end position="349"/>
    </location>
</feature>
<feature type="compositionally biased region" description="Polar residues" evidence="1">
    <location>
        <begin position="431"/>
        <end position="447"/>
    </location>
</feature>
<dbReference type="CDD" id="cd00085">
    <property type="entry name" value="HNHc"/>
    <property type="match status" value="1"/>
</dbReference>
<dbReference type="RefSeq" id="WP_091279314.1">
    <property type="nucleotide sequence ID" value="NZ_FAOZ01000013.1"/>
</dbReference>
<organism evidence="3 4">
    <name type="scientific">Parafrankia irregularis</name>
    <dbReference type="NCBI Taxonomy" id="795642"/>
    <lineage>
        <taxon>Bacteria</taxon>
        <taxon>Bacillati</taxon>
        <taxon>Actinomycetota</taxon>
        <taxon>Actinomycetes</taxon>
        <taxon>Frankiales</taxon>
        <taxon>Frankiaceae</taxon>
        <taxon>Parafrankia</taxon>
    </lineage>
</organism>
<evidence type="ECO:0000259" key="2">
    <source>
        <dbReference type="Pfam" id="PF02720"/>
    </source>
</evidence>
<dbReference type="AlphaFoldDB" id="A0A0S4QQ71"/>
<sequence length="447" mass="48433">MAPRTPSTVINVTGPTGSSAGAVPHGGEGEGVPVAHRVFEGWLSERLDRLRVAVAVAGVAAAQAAAIRVQAELAAARPPEGYDELDLFDAVVAGEVAGVMRISTGSAEWHLHFADQVVRRLPAGLDALADGVLDLPRLTSLERATSPLEAGLAGRVADLVLGKGPRVHRRAFTAACRRGVIKIDPDGAARRSDERCRERRVWVEPEDDGMAVLGALLPADGALACQKRIEQITDATIADRSEEDSRSRDEVRADTLMDLILGRYGQPGPAGAAGADVQVIVPVGTLLGVDAEPGELVGYGPIPATVAREIASRPTSTWRRMLTDERGSLVELGERRYPSPAQRRHVQVRNPCCVFPHCTRRAWRCDLDHTKPYAGGGETLVANLGPLCRRHHRVRHHGRWRVVQPRPGVFRWTSPTGRRYEVRPHSYLDGESTTIDHGTTTENDQPW</sequence>
<name>A0A0S4QQ71_9ACTN</name>
<evidence type="ECO:0000313" key="3">
    <source>
        <dbReference type="EMBL" id="CUU57603.1"/>
    </source>
</evidence>
<gene>
    <name evidence="3" type="ORF">Ga0074812_113101</name>
</gene>
<dbReference type="InterPro" id="IPR003870">
    <property type="entry name" value="DUF222"/>
</dbReference>
<protein>
    <recommendedName>
        <fullName evidence="2">DUF222 domain-containing protein</fullName>
    </recommendedName>
</protein>
<dbReference type="InterPro" id="IPR003615">
    <property type="entry name" value="HNH_nuc"/>
</dbReference>
<dbReference type="Pfam" id="PF02720">
    <property type="entry name" value="DUF222"/>
    <property type="match status" value="1"/>
</dbReference>
<feature type="compositionally biased region" description="Polar residues" evidence="1">
    <location>
        <begin position="1"/>
        <end position="19"/>
    </location>
</feature>
<reference evidence="4" key="1">
    <citation type="submission" date="2015-11" db="EMBL/GenBank/DDBJ databases">
        <authorList>
            <person name="Varghese N."/>
        </authorList>
    </citation>
    <scope>NUCLEOTIDE SEQUENCE [LARGE SCALE GENOMIC DNA]</scope>
    <source>
        <strain evidence="4">DSM 45899</strain>
    </source>
</reference>
<accession>A0A0S4QQ71</accession>
<feature type="region of interest" description="Disordered" evidence="1">
    <location>
        <begin position="1"/>
        <end position="27"/>
    </location>
</feature>
<dbReference type="EMBL" id="FAOZ01000013">
    <property type="protein sequence ID" value="CUU57603.1"/>
    <property type="molecule type" value="Genomic_DNA"/>
</dbReference>
<proteinExistence type="predicted"/>
<keyword evidence="4" id="KW-1185">Reference proteome</keyword>